<gene>
    <name evidence="2" type="ORF">IQ10_02282</name>
</gene>
<dbReference type="Proteomes" id="UP000315711">
    <property type="component" value="Unassembled WGS sequence"/>
</dbReference>
<organism evidence="2 3">
    <name type="scientific">Halalkalibacter nanhaiisediminis</name>
    <dbReference type="NCBI Taxonomy" id="688079"/>
    <lineage>
        <taxon>Bacteria</taxon>
        <taxon>Bacillati</taxon>
        <taxon>Bacillota</taxon>
        <taxon>Bacilli</taxon>
        <taxon>Bacillales</taxon>
        <taxon>Bacillaceae</taxon>
        <taxon>Halalkalibacter</taxon>
    </lineage>
</organism>
<accession>A0A562QI07</accession>
<dbReference type="AlphaFoldDB" id="A0A562QI07"/>
<dbReference type="EMBL" id="VLKZ01000005">
    <property type="protein sequence ID" value="TWI56387.1"/>
    <property type="molecule type" value="Genomic_DNA"/>
</dbReference>
<evidence type="ECO:0000256" key="1">
    <source>
        <dbReference type="SAM" id="MobiDB-lite"/>
    </source>
</evidence>
<comment type="caution">
    <text evidence="2">The sequence shown here is derived from an EMBL/GenBank/DDBJ whole genome shotgun (WGS) entry which is preliminary data.</text>
</comment>
<keyword evidence="3" id="KW-1185">Reference proteome</keyword>
<proteinExistence type="predicted"/>
<dbReference type="InterPro" id="IPR020534">
    <property type="entry name" value="Uncharacterised_YqxA"/>
</dbReference>
<name>A0A562QI07_9BACI</name>
<evidence type="ECO:0000313" key="3">
    <source>
        <dbReference type="Proteomes" id="UP000315711"/>
    </source>
</evidence>
<dbReference type="Pfam" id="PF12438">
    <property type="entry name" value="DUF3679"/>
    <property type="match status" value="1"/>
</dbReference>
<sequence>MKKLVVMTSFMGVLFLLGALLGVQHMNEELGISQPEPLPIEQKQEEPVQQNQTENQNQGAVKKDELVEKKQRVEDVGRFNFFSEMGSSLAEGANRASRAFLSQVMSFVHNVLNG</sequence>
<dbReference type="OrthoDB" id="2943599at2"/>
<evidence type="ECO:0008006" key="4">
    <source>
        <dbReference type="Google" id="ProtNLM"/>
    </source>
</evidence>
<dbReference type="RefSeq" id="WP_144450580.1">
    <property type="nucleotide sequence ID" value="NZ_VLKZ01000005.1"/>
</dbReference>
<reference evidence="2 3" key="1">
    <citation type="journal article" date="2015" name="Stand. Genomic Sci.">
        <title>Genomic Encyclopedia of Bacterial and Archaeal Type Strains, Phase III: the genomes of soil and plant-associated and newly described type strains.</title>
        <authorList>
            <person name="Whitman W.B."/>
            <person name="Woyke T."/>
            <person name="Klenk H.P."/>
            <person name="Zhou Y."/>
            <person name="Lilburn T.G."/>
            <person name="Beck B.J."/>
            <person name="De Vos P."/>
            <person name="Vandamme P."/>
            <person name="Eisen J.A."/>
            <person name="Garrity G."/>
            <person name="Hugenholtz P."/>
            <person name="Kyrpides N.C."/>
        </authorList>
    </citation>
    <scope>NUCLEOTIDE SEQUENCE [LARGE SCALE GENOMIC DNA]</scope>
    <source>
        <strain evidence="2 3">CGMCC 1.10116</strain>
    </source>
</reference>
<evidence type="ECO:0000313" key="2">
    <source>
        <dbReference type="EMBL" id="TWI56387.1"/>
    </source>
</evidence>
<feature type="region of interest" description="Disordered" evidence="1">
    <location>
        <begin position="32"/>
        <end position="66"/>
    </location>
</feature>
<protein>
    <recommendedName>
        <fullName evidence="4">DUF3679 domain-containing protein</fullName>
    </recommendedName>
</protein>
<feature type="compositionally biased region" description="Polar residues" evidence="1">
    <location>
        <begin position="47"/>
        <end position="59"/>
    </location>
</feature>